<dbReference type="InterPro" id="IPR050297">
    <property type="entry name" value="LipidA_mod_glycosyltrf_83"/>
</dbReference>
<comment type="subcellular location">
    <subcellularLocation>
        <location evidence="1">Cell membrane</location>
        <topology evidence="1">Multi-pass membrane protein</topology>
    </subcellularLocation>
</comment>
<dbReference type="GO" id="GO:0009103">
    <property type="term" value="P:lipopolysaccharide biosynthetic process"/>
    <property type="evidence" value="ECO:0007669"/>
    <property type="project" value="UniProtKB-ARBA"/>
</dbReference>
<feature type="transmembrane region" description="Helical" evidence="8">
    <location>
        <begin position="318"/>
        <end position="340"/>
    </location>
</feature>
<feature type="transmembrane region" description="Helical" evidence="8">
    <location>
        <begin position="352"/>
        <end position="372"/>
    </location>
</feature>
<organism evidence="9">
    <name type="scientific">Caldilinea aerophila</name>
    <dbReference type="NCBI Taxonomy" id="133453"/>
    <lineage>
        <taxon>Bacteria</taxon>
        <taxon>Bacillati</taxon>
        <taxon>Chloroflexota</taxon>
        <taxon>Caldilineae</taxon>
        <taxon>Caldilineales</taxon>
        <taxon>Caldilineaceae</taxon>
        <taxon>Caldilinea</taxon>
    </lineage>
</organism>
<protein>
    <submittedName>
        <fullName evidence="9">Uncharacterized protein</fullName>
    </submittedName>
</protein>
<evidence type="ECO:0000256" key="7">
    <source>
        <dbReference type="ARBA" id="ARBA00023136"/>
    </source>
</evidence>
<comment type="caution">
    <text evidence="9">The sequence shown here is derived from an EMBL/GenBank/DDBJ whole genome shotgun (WGS) entry which is preliminary data.</text>
</comment>
<evidence type="ECO:0000256" key="1">
    <source>
        <dbReference type="ARBA" id="ARBA00004651"/>
    </source>
</evidence>
<keyword evidence="6 8" id="KW-1133">Transmembrane helix</keyword>
<evidence type="ECO:0000256" key="6">
    <source>
        <dbReference type="ARBA" id="ARBA00022989"/>
    </source>
</evidence>
<evidence type="ECO:0000256" key="2">
    <source>
        <dbReference type="ARBA" id="ARBA00022475"/>
    </source>
</evidence>
<dbReference type="GO" id="GO:0005886">
    <property type="term" value="C:plasma membrane"/>
    <property type="evidence" value="ECO:0007669"/>
    <property type="project" value="UniProtKB-SubCell"/>
</dbReference>
<feature type="transmembrane region" description="Helical" evidence="8">
    <location>
        <begin position="91"/>
        <end position="110"/>
    </location>
</feature>
<dbReference type="AlphaFoldDB" id="A0A7C1FS43"/>
<dbReference type="EMBL" id="DSMG01000198">
    <property type="protein sequence ID" value="HDX33678.1"/>
    <property type="molecule type" value="Genomic_DNA"/>
</dbReference>
<dbReference type="GO" id="GO:0016763">
    <property type="term" value="F:pentosyltransferase activity"/>
    <property type="evidence" value="ECO:0007669"/>
    <property type="project" value="TreeGrafter"/>
</dbReference>
<dbReference type="PANTHER" id="PTHR33908">
    <property type="entry name" value="MANNOSYLTRANSFERASE YKCB-RELATED"/>
    <property type="match status" value="1"/>
</dbReference>
<dbReference type="PANTHER" id="PTHR33908:SF11">
    <property type="entry name" value="MEMBRANE PROTEIN"/>
    <property type="match status" value="1"/>
</dbReference>
<feature type="transmembrane region" description="Helical" evidence="8">
    <location>
        <begin position="220"/>
        <end position="243"/>
    </location>
</feature>
<feature type="transmembrane region" description="Helical" evidence="8">
    <location>
        <begin position="117"/>
        <end position="137"/>
    </location>
</feature>
<name>A0A7C1FS43_9CHLR</name>
<evidence type="ECO:0000256" key="8">
    <source>
        <dbReference type="SAM" id="Phobius"/>
    </source>
</evidence>
<accession>A0A7C1FS43</accession>
<sequence>MRRPLPMSRTASCPRFFLFVILFSAFALRLHELTRQDIWWDEARNIDVALRPVLQIANAPELDIQPPLYYWLLHGWNSFFGVAKGQPPAQIAFFSRLLSVFAGVVGVALLRALGRRIGGAQTGTLAALIGALSPFWLAESQEARMYTLGFALLTAAAVLFLDQFTFRLYNAAPLFTKTSLLFVVFSTAALITHYNTVFVLIAWYVTWGIWAMAQADRWRWLRIVVAHGLAMTILFLPIAPIALRQIPGYANPNIAVVTLTEYLHQNWQAYLGGYAYDPGLLKGFADFWLWGALLIAGLGLAAGGITMARAIERSPVQLIHPFALLFTLAWLIGGLALYYLAVLDRSAFNVRYASFVTPALYTLIAVGLMGYARWWRPMPALLALALAIGLTHGAHADLYDTRFDREHIAELTQWLRETTTPDDVIFVDQKYPFGFYYQPYVIDAEEPWPVSNVAPARYLFVDINTVDQRLTEWAGHARRVFWVQWFESDTDPRRSVPFLLNKYGRHVGERWFQGYAVDWWELTPPTRFELAPHMEPLSLQFEQAVQTVAASLPSTPSCPGDPLPVALRWRRVPGGTITRPLKARVALYDKADNRLAQADERILNDRHLAPAYWSMEDEPLGVYLLTIPEDLTPGQYTLRLLVYDAEDLNPLTWIDEAGNPAGVEPELTTVEICERSKP</sequence>
<evidence type="ECO:0000256" key="5">
    <source>
        <dbReference type="ARBA" id="ARBA00022692"/>
    </source>
</evidence>
<keyword evidence="4" id="KW-0808">Transferase</keyword>
<feature type="transmembrane region" description="Helical" evidence="8">
    <location>
        <begin position="287"/>
        <end position="306"/>
    </location>
</feature>
<gene>
    <name evidence="9" type="ORF">ENQ20_19670</name>
</gene>
<feature type="transmembrane region" description="Helical" evidence="8">
    <location>
        <begin position="197"/>
        <end position="213"/>
    </location>
</feature>
<keyword evidence="5 8" id="KW-0812">Transmembrane</keyword>
<keyword evidence="2" id="KW-1003">Cell membrane</keyword>
<keyword evidence="7 8" id="KW-0472">Membrane</keyword>
<reference evidence="9" key="1">
    <citation type="journal article" date="2020" name="mSystems">
        <title>Genome- and Community-Level Interaction Insights into Carbon Utilization and Element Cycling Functions of Hydrothermarchaeota in Hydrothermal Sediment.</title>
        <authorList>
            <person name="Zhou Z."/>
            <person name="Liu Y."/>
            <person name="Xu W."/>
            <person name="Pan J."/>
            <person name="Luo Z.H."/>
            <person name="Li M."/>
        </authorList>
    </citation>
    <scope>NUCLEOTIDE SEQUENCE [LARGE SCALE GENOMIC DNA]</scope>
    <source>
        <strain evidence="9">SpSt-289</strain>
    </source>
</reference>
<evidence type="ECO:0000313" key="9">
    <source>
        <dbReference type="EMBL" id="HDX33678.1"/>
    </source>
</evidence>
<evidence type="ECO:0000256" key="4">
    <source>
        <dbReference type="ARBA" id="ARBA00022679"/>
    </source>
</evidence>
<keyword evidence="3" id="KW-0328">Glycosyltransferase</keyword>
<proteinExistence type="predicted"/>
<feature type="transmembrane region" description="Helical" evidence="8">
    <location>
        <begin position="168"/>
        <end position="191"/>
    </location>
</feature>
<evidence type="ECO:0000256" key="3">
    <source>
        <dbReference type="ARBA" id="ARBA00022676"/>
    </source>
</evidence>
<feature type="transmembrane region" description="Helical" evidence="8">
    <location>
        <begin position="143"/>
        <end position="161"/>
    </location>
</feature>